<evidence type="ECO:0000256" key="1">
    <source>
        <dbReference type="ARBA" id="ARBA00022475"/>
    </source>
</evidence>
<comment type="subcellular location">
    <subcellularLocation>
        <location evidence="10">Cell membrane</location>
        <topology evidence="10">Peripheral membrane protein</topology>
        <orientation evidence="10">Cytoplasmic side</orientation>
    </subcellularLocation>
</comment>
<evidence type="ECO:0000256" key="6">
    <source>
        <dbReference type="ARBA" id="ARBA00022984"/>
    </source>
</evidence>
<keyword evidence="8 10" id="KW-0131">Cell cycle</keyword>
<dbReference type="GO" id="GO:0051991">
    <property type="term" value="F:UDP-N-acetyl-D-glucosamine:N-acetylmuramoyl-L-alanyl-D-glutamyl-meso-2,6-diaminopimelyl-D-alanyl-D-alanine-diphosphoundecaprenol 4-beta-N-acetylglucosaminlytransferase activity"/>
    <property type="evidence" value="ECO:0007669"/>
    <property type="project" value="RHEA"/>
</dbReference>
<keyword evidence="14" id="KW-1185">Reference proteome</keyword>
<evidence type="ECO:0000256" key="7">
    <source>
        <dbReference type="ARBA" id="ARBA00023136"/>
    </source>
</evidence>
<comment type="function">
    <text evidence="10">Cell wall formation. Catalyzes the transfer of a GlcNAc subunit on undecaprenyl-pyrophosphoryl-MurNAc-pentapeptide (lipid intermediate I) to form undecaprenyl-pyrophosphoryl-MurNAc-(pentapeptide)GlcNAc (lipid intermediate II).</text>
</comment>
<dbReference type="UniPathway" id="UPA00219"/>
<dbReference type="Proteomes" id="UP000199073">
    <property type="component" value="Unassembled WGS sequence"/>
</dbReference>
<dbReference type="GO" id="GO:0008360">
    <property type="term" value="P:regulation of cell shape"/>
    <property type="evidence" value="ECO:0007669"/>
    <property type="project" value="UniProtKB-KW"/>
</dbReference>
<dbReference type="GO" id="GO:0051301">
    <property type="term" value="P:cell division"/>
    <property type="evidence" value="ECO:0007669"/>
    <property type="project" value="UniProtKB-KW"/>
</dbReference>
<evidence type="ECO:0000259" key="11">
    <source>
        <dbReference type="Pfam" id="PF03033"/>
    </source>
</evidence>
<keyword evidence="2 10" id="KW-0132">Cell division</keyword>
<organism evidence="13 14">
    <name type="scientific">Desulforhopalus singaporensis</name>
    <dbReference type="NCBI Taxonomy" id="91360"/>
    <lineage>
        <taxon>Bacteria</taxon>
        <taxon>Pseudomonadati</taxon>
        <taxon>Thermodesulfobacteriota</taxon>
        <taxon>Desulfobulbia</taxon>
        <taxon>Desulfobulbales</taxon>
        <taxon>Desulfocapsaceae</taxon>
        <taxon>Desulforhopalus</taxon>
    </lineage>
</organism>
<dbReference type="InterPro" id="IPR004276">
    <property type="entry name" value="GlycoTrans_28_N"/>
</dbReference>
<dbReference type="GO" id="GO:0050511">
    <property type="term" value="F:undecaprenyldiphospho-muramoylpentapeptide beta-N-acetylglucosaminyltransferase activity"/>
    <property type="evidence" value="ECO:0007669"/>
    <property type="project" value="UniProtKB-UniRule"/>
</dbReference>
<feature type="domain" description="Glycosyltransferase family 28 N-terminal" evidence="11">
    <location>
        <begin position="11"/>
        <end position="148"/>
    </location>
</feature>
<evidence type="ECO:0000313" key="14">
    <source>
        <dbReference type="Proteomes" id="UP000199073"/>
    </source>
</evidence>
<keyword evidence="3 10" id="KW-0328">Glycosyltransferase</keyword>
<dbReference type="GO" id="GO:0005886">
    <property type="term" value="C:plasma membrane"/>
    <property type="evidence" value="ECO:0007669"/>
    <property type="project" value="UniProtKB-SubCell"/>
</dbReference>
<gene>
    <name evidence="10" type="primary">murG</name>
    <name evidence="13" type="ORF">SAMN05660330_03596</name>
</gene>
<dbReference type="Pfam" id="PF03033">
    <property type="entry name" value="Glyco_transf_28"/>
    <property type="match status" value="1"/>
</dbReference>
<protein>
    <recommendedName>
        <fullName evidence="10">UDP-N-acetylglucosamine--N-acetylmuramyl-(pentapeptide) pyrophosphoryl-undecaprenol N-acetylglucosamine transferase</fullName>
        <ecNumber evidence="10">2.4.1.227</ecNumber>
    </recommendedName>
    <alternativeName>
        <fullName evidence="10">Undecaprenyl-PP-MurNAc-pentapeptide-UDPGlcNAc GlcNAc transferase</fullName>
    </alternativeName>
</protein>
<accession>A0A1H0UK09</accession>
<evidence type="ECO:0000256" key="10">
    <source>
        <dbReference type="HAMAP-Rule" id="MF_00033"/>
    </source>
</evidence>
<dbReference type="PANTHER" id="PTHR21015">
    <property type="entry name" value="UDP-N-ACETYLGLUCOSAMINE--N-ACETYLMURAMYL-(PENTAPEPTIDE) PYROPHOSPHORYL-UNDECAPRENOL N-ACETYLGLUCOSAMINE TRANSFERASE 1"/>
    <property type="match status" value="1"/>
</dbReference>
<name>A0A1H0UK09_9BACT</name>
<feature type="binding site" evidence="10">
    <location>
        <position position="172"/>
    </location>
    <ligand>
        <name>UDP-N-acetyl-alpha-D-glucosamine</name>
        <dbReference type="ChEBI" id="CHEBI:57705"/>
    </ligand>
</feature>
<dbReference type="Gene3D" id="3.40.50.2000">
    <property type="entry name" value="Glycogen Phosphorylase B"/>
    <property type="match status" value="2"/>
</dbReference>
<keyword evidence="7 10" id="KW-0472">Membrane</keyword>
<keyword evidence="5 10" id="KW-0133">Cell shape</keyword>
<feature type="binding site" evidence="10">
    <location>
        <begin position="17"/>
        <end position="19"/>
    </location>
    <ligand>
        <name>UDP-N-acetyl-alpha-D-glucosamine</name>
        <dbReference type="ChEBI" id="CHEBI:57705"/>
    </ligand>
</feature>
<keyword evidence="6 10" id="KW-0573">Peptidoglycan synthesis</keyword>
<feature type="domain" description="Glycosyl transferase family 28 C-terminal" evidence="12">
    <location>
        <begin position="192"/>
        <end position="357"/>
    </location>
</feature>
<feature type="binding site" evidence="10">
    <location>
        <position position="131"/>
    </location>
    <ligand>
        <name>UDP-N-acetyl-alpha-D-glucosamine</name>
        <dbReference type="ChEBI" id="CHEBI:57705"/>
    </ligand>
</feature>
<dbReference type="CDD" id="cd03785">
    <property type="entry name" value="GT28_MurG"/>
    <property type="match status" value="1"/>
</dbReference>
<dbReference type="NCBIfam" id="TIGR01133">
    <property type="entry name" value="murG"/>
    <property type="match status" value="1"/>
</dbReference>
<proteinExistence type="inferred from homology"/>
<comment type="similarity">
    <text evidence="10">Belongs to the glycosyltransferase 28 family. MurG subfamily.</text>
</comment>
<evidence type="ECO:0000256" key="3">
    <source>
        <dbReference type="ARBA" id="ARBA00022676"/>
    </source>
</evidence>
<dbReference type="InterPro" id="IPR006009">
    <property type="entry name" value="GlcNAc_MurG"/>
</dbReference>
<sequence>MTRRDQQMRLLLTGGGTGGHLFPAVATAQAFRNRFPDCKVLFVGTNRKIDTNSLARYGFDSETVTCYGLKGKNIFQLIRAVATLPFAYMQALKIIRNFRPDVILGVGGYVTGPVVAAGKQMGIATVIHEQNSVPGLANRKLGKIADRVCLSLPGSGQLFDAEKIVYTGNPVRENILRLGGVAQEKKGDKTCILVLGGSQGAHAINELVPRALALVPEKSRQHLKIIHQTGSRDAQMVEKAYRTLKIDVEVAPFFNDMEKVYRDADFLISRAGATTLSELAVLGKPAVLIPYPFAADNHQQKNADYYVQGGGAVLLPEAGLTPEKLAQAVQELLDNPKKREKMAASMKKLAFPDAPERIVACCLEEIARKRK</sequence>
<comment type="caution">
    <text evidence="10">Lacks conserved residue(s) required for the propagation of feature annotation.</text>
</comment>
<dbReference type="RefSeq" id="WP_092225353.1">
    <property type="nucleotide sequence ID" value="NZ_FNJI01000033.1"/>
</dbReference>
<keyword evidence="9 10" id="KW-0961">Cell wall biogenesis/degradation</keyword>
<dbReference type="PANTHER" id="PTHR21015:SF22">
    <property type="entry name" value="GLYCOSYLTRANSFERASE"/>
    <property type="match status" value="1"/>
</dbReference>
<dbReference type="SUPFAM" id="SSF53756">
    <property type="entry name" value="UDP-Glycosyltransferase/glycogen phosphorylase"/>
    <property type="match status" value="1"/>
</dbReference>
<keyword evidence="4 10" id="KW-0808">Transferase</keyword>
<evidence type="ECO:0000256" key="2">
    <source>
        <dbReference type="ARBA" id="ARBA00022618"/>
    </source>
</evidence>
<dbReference type="EMBL" id="FNJI01000033">
    <property type="protein sequence ID" value="SDP66529.1"/>
    <property type="molecule type" value="Genomic_DNA"/>
</dbReference>
<evidence type="ECO:0000256" key="4">
    <source>
        <dbReference type="ARBA" id="ARBA00022679"/>
    </source>
</evidence>
<evidence type="ECO:0000256" key="9">
    <source>
        <dbReference type="ARBA" id="ARBA00023316"/>
    </source>
</evidence>
<reference evidence="13 14" key="1">
    <citation type="submission" date="2016-10" db="EMBL/GenBank/DDBJ databases">
        <authorList>
            <person name="de Groot N.N."/>
        </authorList>
    </citation>
    <scope>NUCLEOTIDE SEQUENCE [LARGE SCALE GENOMIC DNA]</scope>
    <source>
        <strain evidence="13 14">DSM 12130</strain>
    </source>
</reference>
<dbReference type="InterPro" id="IPR007235">
    <property type="entry name" value="Glyco_trans_28_C"/>
</dbReference>
<evidence type="ECO:0000256" key="5">
    <source>
        <dbReference type="ARBA" id="ARBA00022960"/>
    </source>
</evidence>
<feature type="binding site" evidence="10">
    <location>
        <position position="299"/>
    </location>
    <ligand>
        <name>UDP-N-acetyl-alpha-D-glucosamine</name>
        <dbReference type="ChEBI" id="CHEBI:57705"/>
    </ligand>
</feature>
<dbReference type="Pfam" id="PF04101">
    <property type="entry name" value="Glyco_tran_28_C"/>
    <property type="match status" value="1"/>
</dbReference>
<evidence type="ECO:0000313" key="13">
    <source>
        <dbReference type="EMBL" id="SDP66529.1"/>
    </source>
</evidence>
<keyword evidence="1 10" id="KW-1003">Cell membrane</keyword>
<dbReference type="GO" id="GO:0009252">
    <property type="term" value="P:peptidoglycan biosynthetic process"/>
    <property type="evidence" value="ECO:0007669"/>
    <property type="project" value="UniProtKB-UniRule"/>
</dbReference>
<feature type="binding site" evidence="10">
    <location>
        <position position="198"/>
    </location>
    <ligand>
        <name>UDP-N-acetyl-alpha-D-glucosamine</name>
        <dbReference type="ChEBI" id="CHEBI:57705"/>
    </ligand>
</feature>
<dbReference type="GO" id="GO:0071555">
    <property type="term" value="P:cell wall organization"/>
    <property type="evidence" value="ECO:0007669"/>
    <property type="project" value="UniProtKB-KW"/>
</dbReference>
<comment type="catalytic activity">
    <reaction evidence="10">
        <text>di-trans,octa-cis-undecaprenyl diphospho-N-acetyl-alpha-D-muramoyl-L-alanyl-D-glutamyl-meso-2,6-diaminopimeloyl-D-alanyl-D-alanine + UDP-N-acetyl-alpha-D-glucosamine = di-trans,octa-cis-undecaprenyl diphospho-[N-acetyl-alpha-D-glucosaminyl-(1-&gt;4)]-N-acetyl-alpha-D-muramoyl-L-alanyl-D-glutamyl-meso-2,6-diaminopimeloyl-D-alanyl-D-alanine + UDP + H(+)</text>
        <dbReference type="Rhea" id="RHEA:31227"/>
        <dbReference type="ChEBI" id="CHEBI:15378"/>
        <dbReference type="ChEBI" id="CHEBI:57705"/>
        <dbReference type="ChEBI" id="CHEBI:58223"/>
        <dbReference type="ChEBI" id="CHEBI:61387"/>
        <dbReference type="ChEBI" id="CHEBI:61388"/>
        <dbReference type="EC" id="2.4.1.227"/>
    </reaction>
</comment>
<comment type="pathway">
    <text evidence="10">Cell wall biogenesis; peptidoglycan biosynthesis.</text>
</comment>
<dbReference type="EC" id="2.4.1.227" evidence="10"/>
<dbReference type="OrthoDB" id="9808936at2"/>
<dbReference type="GO" id="GO:0005975">
    <property type="term" value="P:carbohydrate metabolic process"/>
    <property type="evidence" value="ECO:0007669"/>
    <property type="project" value="InterPro"/>
</dbReference>
<evidence type="ECO:0000256" key="8">
    <source>
        <dbReference type="ARBA" id="ARBA00023306"/>
    </source>
</evidence>
<dbReference type="STRING" id="91360.SAMN05660330_03596"/>
<evidence type="ECO:0000259" key="12">
    <source>
        <dbReference type="Pfam" id="PF04101"/>
    </source>
</evidence>
<dbReference type="HAMAP" id="MF_00033">
    <property type="entry name" value="MurG"/>
    <property type="match status" value="1"/>
</dbReference>
<dbReference type="AlphaFoldDB" id="A0A1H0UK09"/>